<dbReference type="PANTHER" id="PTHR30383">
    <property type="entry name" value="THIOESTERASE 1/PROTEASE 1/LYSOPHOSPHOLIPASE L1"/>
    <property type="match status" value="1"/>
</dbReference>
<keyword evidence="4" id="KW-1185">Reference proteome</keyword>
<dbReference type="SUPFAM" id="SSF52266">
    <property type="entry name" value="SGNH hydrolase"/>
    <property type="match status" value="1"/>
</dbReference>
<dbReference type="GO" id="GO:0004622">
    <property type="term" value="F:phosphatidylcholine lysophospholipase activity"/>
    <property type="evidence" value="ECO:0007669"/>
    <property type="project" value="TreeGrafter"/>
</dbReference>
<feature type="signal peptide" evidence="1">
    <location>
        <begin position="1"/>
        <end position="20"/>
    </location>
</feature>
<accession>A0A1H8JAR1</accession>
<dbReference type="Proteomes" id="UP000199372">
    <property type="component" value="Unassembled WGS sequence"/>
</dbReference>
<organism evidence="3 4">
    <name type="scientific">Palleronia pelagia</name>
    <dbReference type="NCBI Taxonomy" id="387096"/>
    <lineage>
        <taxon>Bacteria</taxon>
        <taxon>Pseudomonadati</taxon>
        <taxon>Pseudomonadota</taxon>
        <taxon>Alphaproteobacteria</taxon>
        <taxon>Rhodobacterales</taxon>
        <taxon>Roseobacteraceae</taxon>
        <taxon>Palleronia</taxon>
    </lineage>
</organism>
<dbReference type="AlphaFoldDB" id="A0A1H8JAR1"/>
<dbReference type="InterPro" id="IPR036514">
    <property type="entry name" value="SGNH_hydro_sf"/>
</dbReference>
<evidence type="ECO:0000313" key="3">
    <source>
        <dbReference type="EMBL" id="SEN77870.1"/>
    </source>
</evidence>
<proteinExistence type="predicted"/>
<dbReference type="InterPro" id="IPR013830">
    <property type="entry name" value="SGNH_hydro"/>
</dbReference>
<evidence type="ECO:0000256" key="1">
    <source>
        <dbReference type="SAM" id="SignalP"/>
    </source>
</evidence>
<gene>
    <name evidence="3" type="ORF">SAMN04488011_106142</name>
</gene>
<reference evidence="4" key="1">
    <citation type="submission" date="2016-10" db="EMBL/GenBank/DDBJ databases">
        <authorList>
            <person name="Varghese N."/>
            <person name="Submissions S."/>
        </authorList>
    </citation>
    <scope>NUCLEOTIDE SEQUENCE [LARGE SCALE GENOMIC DNA]</scope>
    <source>
        <strain evidence="4">DSM 26893</strain>
    </source>
</reference>
<sequence>MRGALSKAALCLALAVPAAAQEGNPVVIAALGDSLTQGYGLSQDEGFVPQLEAWLAERGVAARLINAGVSGDTTAGGLSRVDWTLGDEVDAMIVALGGNDMLRGIDPATSRANLDGILARAEEAGVEVLLVGMSAPGNYGPDYKAAFDGMYPELSERYGTLYADDFLGALADLPDRRQAMADYMQPDGIHPNADGVSLIVEDLGPEVAALVERVRDGGGD</sequence>
<protein>
    <submittedName>
        <fullName evidence="3">Acyl-CoA thioesterase-1</fullName>
    </submittedName>
</protein>
<evidence type="ECO:0000259" key="2">
    <source>
        <dbReference type="Pfam" id="PF13472"/>
    </source>
</evidence>
<name>A0A1H8JAR1_9RHOB</name>
<dbReference type="CDD" id="cd01822">
    <property type="entry name" value="Lysophospholipase_L1_like"/>
    <property type="match status" value="1"/>
</dbReference>
<dbReference type="InterPro" id="IPR051532">
    <property type="entry name" value="Ester_Hydrolysis_Enzymes"/>
</dbReference>
<keyword evidence="1" id="KW-0732">Signal</keyword>
<feature type="chain" id="PRO_5011622890" evidence="1">
    <location>
        <begin position="21"/>
        <end position="220"/>
    </location>
</feature>
<dbReference type="Pfam" id="PF13472">
    <property type="entry name" value="Lipase_GDSL_2"/>
    <property type="match status" value="1"/>
</dbReference>
<dbReference type="Gene3D" id="3.40.50.1110">
    <property type="entry name" value="SGNH hydrolase"/>
    <property type="match status" value="1"/>
</dbReference>
<evidence type="ECO:0000313" key="4">
    <source>
        <dbReference type="Proteomes" id="UP000199372"/>
    </source>
</evidence>
<dbReference type="PANTHER" id="PTHR30383:SF24">
    <property type="entry name" value="THIOESTERASE 1_PROTEASE 1_LYSOPHOSPHOLIPASE L1"/>
    <property type="match status" value="1"/>
</dbReference>
<dbReference type="EMBL" id="FOCM01000006">
    <property type="protein sequence ID" value="SEN77870.1"/>
    <property type="molecule type" value="Genomic_DNA"/>
</dbReference>
<feature type="domain" description="SGNH hydrolase-type esterase" evidence="2">
    <location>
        <begin position="30"/>
        <end position="195"/>
    </location>
</feature>